<proteinExistence type="predicted"/>
<reference evidence="3 4" key="1">
    <citation type="submission" date="2019-06" db="EMBL/GenBank/DDBJ databases">
        <title>Analysis of the biodiversity of Brassica napus bacterial endophytes for the selection of potential efficient biofertilizers for rapeseed crops.</title>
        <authorList>
            <person name="Jimenez-Gomez A."/>
            <person name="Saati-Santamaria Z."/>
            <person name="Menendez E."/>
            <person name="Rivas R."/>
            <person name="Mateos P.F."/>
            <person name="Velazquez E."/>
            <person name="Garcia-Fraile P."/>
        </authorList>
    </citation>
    <scope>NUCLEOTIDE SEQUENCE [LARGE SCALE GENOMIC DNA]</scope>
    <source>
        <strain evidence="3 4">CDVBN10</strain>
    </source>
</reference>
<name>A0A7V8UDV9_9PSED</name>
<evidence type="ECO:0000256" key="1">
    <source>
        <dbReference type="SAM" id="Coils"/>
    </source>
</evidence>
<dbReference type="Proteomes" id="UP000572407">
    <property type="component" value="Unassembled WGS sequence"/>
</dbReference>
<sequence>MKKEFPGYFANHSSDLERLWEGCLFVLDANVLLNLYRYSDATRAELLKVFNSLAERLWVPHQVAQEYLVNRLKVVGEQVKVYEETVKNVETLKKSLENVNHHPFVSLETLKDSVAVFERLVLELNDNKVVHEERISSDEIKDQLEVLLDGRVGEAFEREKMEAVLRDGKVRYEQKIPPGYKDGKKGGDSIVFSELCKPFGDYVVWLQILEKAKGSDKSVIFVTGDNKEDWWLSFQGKTVGPQPDLIHEFFSETNNSFYMYSPDRFLERANKFLQQETSQNAMNEIRSLRDEDEESALEAALLDVAINGAWPSLTSDPAKVELPWNEEYNRKVIEIAEMKKTFVRKSIELNHRLEAEKVSLRKNSTDYDNIMSGAYGAVSSEFISSVKQAVIQGKTAVRNLQAELAVIRDEIIVLGGHRKNLAEKYL</sequence>
<comment type="caution">
    <text evidence="3">The sequence shown here is derived from an EMBL/GenBank/DDBJ whole genome shotgun (WGS) entry which is preliminary data.</text>
</comment>
<feature type="domain" description="PIN like" evidence="2">
    <location>
        <begin position="24"/>
        <end position="245"/>
    </location>
</feature>
<keyword evidence="1" id="KW-0175">Coiled coil</keyword>
<dbReference type="InterPro" id="IPR041578">
    <property type="entry name" value="PIN_8"/>
</dbReference>
<feature type="coiled-coil region" evidence="1">
    <location>
        <begin position="79"/>
        <end position="127"/>
    </location>
</feature>
<evidence type="ECO:0000313" key="3">
    <source>
        <dbReference type="EMBL" id="MBA1379754.1"/>
    </source>
</evidence>
<dbReference type="Pfam" id="PF18476">
    <property type="entry name" value="PIN_8"/>
    <property type="match status" value="1"/>
</dbReference>
<evidence type="ECO:0000313" key="4">
    <source>
        <dbReference type="Proteomes" id="UP000572407"/>
    </source>
</evidence>
<dbReference type="EMBL" id="VDLV01000033">
    <property type="protein sequence ID" value="MBA1379754.1"/>
    <property type="molecule type" value="Genomic_DNA"/>
</dbReference>
<evidence type="ECO:0000259" key="2">
    <source>
        <dbReference type="Pfam" id="PF18476"/>
    </source>
</evidence>
<accession>A0A7V8UDV9</accession>
<protein>
    <recommendedName>
        <fullName evidence="2">PIN like domain-containing protein</fullName>
    </recommendedName>
</protein>
<dbReference type="RefSeq" id="WP_181289194.1">
    <property type="nucleotide sequence ID" value="NZ_VDLV01000033.1"/>
</dbReference>
<organism evidence="3 4">
    <name type="scientific">Pseudomonas brassicacearum subsp. neoaurantiaca</name>
    <dbReference type="NCBI Taxonomy" id="494916"/>
    <lineage>
        <taxon>Bacteria</taxon>
        <taxon>Pseudomonadati</taxon>
        <taxon>Pseudomonadota</taxon>
        <taxon>Gammaproteobacteria</taxon>
        <taxon>Pseudomonadales</taxon>
        <taxon>Pseudomonadaceae</taxon>
        <taxon>Pseudomonas</taxon>
    </lineage>
</organism>
<gene>
    <name evidence="3" type="ORF">FHK92_18410</name>
</gene>
<dbReference type="AlphaFoldDB" id="A0A7V8UDV9"/>